<evidence type="ECO:0000256" key="5">
    <source>
        <dbReference type="ARBA" id="ARBA00022741"/>
    </source>
</evidence>
<feature type="domain" description="Response regulatory" evidence="16">
    <location>
        <begin position="840"/>
        <end position="959"/>
    </location>
</feature>
<keyword evidence="5" id="KW-0547">Nucleotide-binding</keyword>
<dbReference type="Pfam" id="PF02518">
    <property type="entry name" value="HATPase_c"/>
    <property type="match status" value="1"/>
</dbReference>
<dbReference type="InterPro" id="IPR000014">
    <property type="entry name" value="PAS"/>
</dbReference>
<dbReference type="EMBL" id="BFBR01000003">
    <property type="protein sequence ID" value="GBF57458.1"/>
    <property type="molecule type" value="Genomic_DNA"/>
</dbReference>
<evidence type="ECO:0000256" key="11">
    <source>
        <dbReference type="PROSITE-ProRule" id="PRU00169"/>
    </source>
</evidence>
<dbReference type="GO" id="GO:0005524">
    <property type="term" value="F:ATP binding"/>
    <property type="evidence" value="ECO:0007669"/>
    <property type="project" value="UniProtKB-KW"/>
</dbReference>
<dbReference type="InterPro" id="IPR011006">
    <property type="entry name" value="CheY-like_superfamily"/>
</dbReference>
<dbReference type="PANTHER" id="PTHR45339:SF1">
    <property type="entry name" value="HYBRID SIGNAL TRANSDUCTION HISTIDINE KINASE J"/>
    <property type="match status" value="1"/>
</dbReference>
<dbReference type="CDD" id="cd17546">
    <property type="entry name" value="REC_hyHK_CKI1_RcsC-like"/>
    <property type="match status" value="1"/>
</dbReference>
<feature type="modified residue" description="4-aspartylphosphate" evidence="11">
    <location>
        <position position="889"/>
    </location>
</feature>
<dbReference type="Pfam" id="PF00512">
    <property type="entry name" value="HisKA"/>
    <property type="match status" value="1"/>
</dbReference>
<dbReference type="RefSeq" id="WP_108984350.1">
    <property type="nucleotide sequence ID" value="NZ_BFBR01000003.1"/>
</dbReference>
<dbReference type="PROSITE" id="PS50109">
    <property type="entry name" value="HIS_KIN"/>
    <property type="match status" value="1"/>
</dbReference>
<dbReference type="SMART" id="SM00091">
    <property type="entry name" value="PAS"/>
    <property type="match status" value="3"/>
</dbReference>
<gene>
    <name evidence="19" type="primary">luxQ_5</name>
    <name evidence="19" type="ORF">PbB2_01125</name>
</gene>
<dbReference type="InterPro" id="IPR004358">
    <property type="entry name" value="Sig_transdc_His_kin-like_C"/>
</dbReference>
<feature type="signal peptide" evidence="14">
    <location>
        <begin position="1"/>
        <end position="18"/>
    </location>
</feature>
<dbReference type="Proteomes" id="UP000245086">
    <property type="component" value="Unassembled WGS sequence"/>
</dbReference>
<feature type="domain" description="PAC" evidence="18">
    <location>
        <begin position="271"/>
        <end position="325"/>
    </location>
</feature>
<feature type="domain" description="PAS" evidence="17">
    <location>
        <begin position="199"/>
        <end position="244"/>
    </location>
</feature>
<comment type="catalytic activity">
    <reaction evidence="1">
        <text>ATP + protein L-histidine = ADP + protein N-phospho-L-histidine.</text>
        <dbReference type="EC" id="2.7.13.3"/>
    </reaction>
</comment>
<dbReference type="Pfam" id="PF13426">
    <property type="entry name" value="PAS_9"/>
    <property type="match status" value="2"/>
</dbReference>
<evidence type="ECO:0000256" key="3">
    <source>
        <dbReference type="ARBA" id="ARBA00022553"/>
    </source>
</evidence>
<dbReference type="FunFam" id="3.30.565.10:FF:000010">
    <property type="entry name" value="Sensor histidine kinase RcsC"/>
    <property type="match status" value="1"/>
</dbReference>
<keyword evidence="13" id="KW-0812">Transmembrane</keyword>
<organism evidence="19 20">
    <name type="scientific">Candidatus Phycosocius bacilliformis</name>
    <dbReference type="NCBI Taxonomy" id="1445552"/>
    <lineage>
        <taxon>Bacteria</taxon>
        <taxon>Pseudomonadati</taxon>
        <taxon>Pseudomonadota</taxon>
        <taxon>Alphaproteobacteria</taxon>
        <taxon>Caulobacterales</taxon>
        <taxon>Caulobacterales incertae sedis</taxon>
        <taxon>Candidatus Phycosocius</taxon>
    </lineage>
</organism>
<dbReference type="GO" id="GO:0000155">
    <property type="term" value="F:phosphorelay sensor kinase activity"/>
    <property type="evidence" value="ECO:0007669"/>
    <property type="project" value="InterPro"/>
</dbReference>
<dbReference type="InterPro" id="IPR003594">
    <property type="entry name" value="HATPase_dom"/>
</dbReference>
<feature type="chain" id="PRO_5015139592" description="Sensory/regulatory protein RpfC" evidence="14">
    <location>
        <begin position="19"/>
        <end position="985"/>
    </location>
</feature>
<dbReference type="SMART" id="SM00387">
    <property type="entry name" value="HATPase_c"/>
    <property type="match status" value="1"/>
</dbReference>
<keyword evidence="14" id="KW-0732">Signal</keyword>
<dbReference type="InterPro" id="IPR003661">
    <property type="entry name" value="HisK_dim/P_dom"/>
</dbReference>
<evidence type="ECO:0000256" key="8">
    <source>
        <dbReference type="ARBA" id="ARBA00023012"/>
    </source>
</evidence>
<dbReference type="CDD" id="cd16922">
    <property type="entry name" value="HATPase_EvgS-ArcB-TorS-like"/>
    <property type="match status" value="1"/>
</dbReference>
<feature type="domain" description="PAS" evidence="17">
    <location>
        <begin position="447"/>
        <end position="517"/>
    </location>
</feature>
<keyword evidence="8" id="KW-0902">Two-component regulatory system</keyword>
<evidence type="ECO:0000256" key="1">
    <source>
        <dbReference type="ARBA" id="ARBA00000085"/>
    </source>
</evidence>
<dbReference type="SUPFAM" id="SSF55874">
    <property type="entry name" value="ATPase domain of HSP90 chaperone/DNA topoisomerase II/histidine kinase"/>
    <property type="match status" value="1"/>
</dbReference>
<evidence type="ECO:0000256" key="9">
    <source>
        <dbReference type="ARBA" id="ARBA00064003"/>
    </source>
</evidence>
<dbReference type="PROSITE" id="PS50113">
    <property type="entry name" value="PAC"/>
    <property type="match status" value="2"/>
</dbReference>
<dbReference type="EC" id="2.7.13.3" evidence="2"/>
<dbReference type="InterPro" id="IPR001610">
    <property type="entry name" value="PAC"/>
</dbReference>
<protein>
    <recommendedName>
        <fullName evidence="10">Sensory/regulatory protein RpfC</fullName>
        <ecNumber evidence="2">2.7.13.3</ecNumber>
    </recommendedName>
</protein>
<dbReference type="NCBIfam" id="TIGR00229">
    <property type="entry name" value="sensory_box"/>
    <property type="match status" value="3"/>
</dbReference>
<dbReference type="SUPFAM" id="SSF52172">
    <property type="entry name" value="CheY-like"/>
    <property type="match status" value="1"/>
</dbReference>
<keyword evidence="7" id="KW-0067">ATP-binding</keyword>
<keyword evidence="6 19" id="KW-0418">Kinase</keyword>
<comment type="subunit">
    <text evidence="9">At low DSF concentrations, interacts with RpfF.</text>
</comment>
<keyword evidence="13" id="KW-0472">Membrane</keyword>
<keyword evidence="20" id="KW-1185">Reference proteome</keyword>
<dbReference type="InterPro" id="IPR005467">
    <property type="entry name" value="His_kinase_dom"/>
</dbReference>
<accession>A0A2P2E8S6</accession>
<dbReference type="InterPro" id="IPR036890">
    <property type="entry name" value="HATPase_C_sf"/>
</dbReference>
<name>A0A2P2E8S6_9PROT</name>
<dbReference type="Gene3D" id="3.30.450.20">
    <property type="entry name" value="PAS domain"/>
    <property type="match status" value="3"/>
</dbReference>
<dbReference type="InterPro" id="IPR036097">
    <property type="entry name" value="HisK_dim/P_sf"/>
</dbReference>
<evidence type="ECO:0000256" key="2">
    <source>
        <dbReference type="ARBA" id="ARBA00012438"/>
    </source>
</evidence>
<keyword evidence="4 19" id="KW-0808">Transferase</keyword>
<feature type="domain" description="PAS" evidence="17">
    <location>
        <begin position="343"/>
        <end position="372"/>
    </location>
</feature>
<keyword evidence="3 11" id="KW-0597">Phosphoprotein</keyword>
<evidence type="ECO:0000259" key="18">
    <source>
        <dbReference type="PROSITE" id="PS50113"/>
    </source>
</evidence>
<dbReference type="CDD" id="cd00082">
    <property type="entry name" value="HisKA"/>
    <property type="match status" value="1"/>
</dbReference>
<dbReference type="PROSITE" id="PS50112">
    <property type="entry name" value="PAS"/>
    <property type="match status" value="3"/>
</dbReference>
<reference evidence="19 20" key="1">
    <citation type="journal article" date="2018" name="Genome Announc.">
        <title>Draft Genome Sequence of "Candidatus Phycosocius bacilliformis," an Alphaproteobacterial Ectosymbiont of the Hydrocarbon-Producing Green Alga Botryococcus braunii.</title>
        <authorList>
            <person name="Tanabe Y."/>
            <person name="Yamaguchi H."/>
            <person name="Watanabe M.M."/>
        </authorList>
    </citation>
    <scope>NUCLEOTIDE SEQUENCE [LARGE SCALE GENOMIC DNA]</scope>
    <source>
        <strain evidence="19 20">BOTRYCO-2</strain>
    </source>
</reference>
<evidence type="ECO:0000256" key="12">
    <source>
        <dbReference type="SAM" id="MobiDB-lite"/>
    </source>
</evidence>
<evidence type="ECO:0000259" key="17">
    <source>
        <dbReference type="PROSITE" id="PS50112"/>
    </source>
</evidence>
<feature type="transmembrane region" description="Helical" evidence="13">
    <location>
        <begin position="167"/>
        <end position="186"/>
    </location>
</feature>
<dbReference type="PANTHER" id="PTHR45339">
    <property type="entry name" value="HYBRID SIGNAL TRANSDUCTION HISTIDINE KINASE J"/>
    <property type="match status" value="1"/>
</dbReference>
<evidence type="ECO:0000259" key="15">
    <source>
        <dbReference type="PROSITE" id="PS50109"/>
    </source>
</evidence>
<dbReference type="OrthoDB" id="9801651at2"/>
<feature type="domain" description="PAC" evidence="18">
    <location>
        <begin position="399"/>
        <end position="453"/>
    </location>
</feature>
<feature type="domain" description="Histidine kinase" evidence="15">
    <location>
        <begin position="591"/>
        <end position="812"/>
    </location>
</feature>
<dbReference type="Gene3D" id="3.40.50.2300">
    <property type="match status" value="1"/>
</dbReference>
<proteinExistence type="predicted"/>
<comment type="caution">
    <text evidence="19">The sequence shown here is derived from an EMBL/GenBank/DDBJ whole genome shotgun (WGS) entry which is preliminary data.</text>
</comment>
<dbReference type="InterPro" id="IPR035965">
    <property type="entry name" value="PAS-like_dom_sf"/>
</dbReference>
<dbReference type="CDD" id="cd00130">
    <property type="entry name" value="PAS"/>
    <property type="match status" value="3"/>
</dbReference>
<dbReference type="PRINTS" id="PR00344">
    <property type="entry name" value="BCTRLSENSOR"/>
</dbReference>
<dbReference type="SMART" id="SM00388">
    <property type="entry name" value="HisKA"/>
    <property type="match status" value="1"/>
</dbReference>
<evidence type="ECO:0000313" key="19">
    <source>
        <dbReference type="EMBL" id="GBF57458.1"/>
    </source>
</evidence>
<evidence type="ECO:0000256" key="4">
    <source>
        <dbReference type="ARBA" id="ARBA00022679"/>
    </source>
</evidence>
<dbReference type="InterPro" id="IPR000700">
    <property type="entry name" value="PAS-assoc_C"/>
</dbReference>
<dbReference type="SUPFAM" id="SSF55785">
    <property type="entry name" value="PYP-like sensor domain (PAS domain)"/>
    <property type="match status" value="3"/>
</dbReference>
<dbReference type="SUPFAM" id="SSF47384">
    <property type="entry name" value="Homodimeric domain of signal transducing histidine kinase"/>
    <property type="match status" value="1"/>
</dbReference>
<dbReference type="SMART" id="SM00448">
    <property type="entry name" value="REC"/>
    <property type="match status" value="1"/>
</dbReference>
<dbReference type="Gene3D" id="1.10.287.130">
    <property type="match status" value="1"/>
</dbReference>
<dbReference type="Pfam" id="PF08447">
    <property type="entry name" value="PAS_3"/>
    <property type="match status" value="1"/>
</dbReference>
<evidence type="ECO:0000259" key="16">
    <source>
        <dbReference type="PROSITE" id="PS50110"/>
    </source>
</evidence>
<evidence type="ECO:0000256" key="6">
    <source>
        <dbReference type="ARBA" id="ARBA00022777"/>
    </source>
</evidence>
<evidence type="ECO:0000256" key="14">
    <source>
        <dbReference type="SAM" id="SignalP"/>
    </source>
</evidence>
<dbReference type="AlphaFoldDB" id="A0A2P2E8S6"/>
<feature type="region of interest" description="Disordered" evidence="12">
    <location>
        <begin position="965"/>
        <end position="985"/>
    </location>
</feature>
<sequence length="985" mass="108737">MKSIPKFLAVTFAIFVLAAASAWQFASYRDVNMRQIMFTQASGDIKNLDEILSMSAMMYAATGDKRWAERHKEHSPMLDAALTKAHNVGPIVSHHTLDAVNRANQDLTTLELTAIDQADQGRLAEAQATLASQAYQNSKRNYREALTTSLKSGSLAIQLEKQRIQTGFLITIILVGIALVLIFELWRQDREATQKEKIRYREFARFAELARNPVIRTDTQRCITWVNDAYLALTGYTYDEVIGKKPGALSHCPQTDQKEVARIMAAMDAGRAASATLLNRSKTGRLYWINLDIQPLYDDKHQLEGFQAIETDVTDLVEAQRRADDALADLHAYQKALDEHSIISIADQYGKIEFVNDRFCEISGYTREELIGTDHRIVQSGLHDPTYFEQMRTTILKGQSWHGEVSNKAKDGSIYWVDATVVPLPATQTKGPRFVSVLYDLTERKRAESKLKDALNQSSTFFDVSPELLCIFDTEGRAVRMSKASEKILGVAEADLIGRNALDLIHPDDRDRTIKAVIAIRDTRDVMDFVARFCHPSGEVRSVEWRAKAVGTYIYATARDVTERLATEAELLAAREQAEAANRAKSSFLANMSHEIRTPLNGVIGVVGALARTELTPNQREMVDLIQSSGETLELLLSDILDVSKIEAGKFSLQLEPFDLRKTIEATAQVMQTRAEEKGLGFHVRFGPGTDGLFEGDGIRVKQIVSNLASNAVKFTQKGHVEIGVTATDRGDGPCQIMISVKDTGIGFDEETKQRLFARFEQADASITKNFGGTGLGLSICRTLTDMMDGQFLVTSEAGIGSLFSVILPLPRVQAEASPKAETRPADEHAAIAPVSRSLAILLAEDHLVNQRVVAMILEPHGVDLTIAQNGQEAVALWQERHFDLILMDMQMPVMDGLTATRTIRDLEAKAGRDRTPIAMVSANAMKEHITQSLACGCDHHISKPITPSTLLTGIDATLTASESASKEALQGSPHANAKSRLAFP</sequence>
<evidence type="ECO:0000256" key="7">
    <source>
        <dbReference type="ARBA" id="ARBA00022840"/>
    </source>
</evidence>
<keyword evidence="13" id="KW-1133">Transmembrane helix</keyword>
<dbReference type="Gene3D" id="3.30.565.10">
    <property type="entry name" value="Histidine kinase-like ATPase, C-terminal domain"/>
    <property type="match status" value="1"/>
</dbReference>
<dbReference type="PROSITE" id="PS50110">
    <property type="entry name" value="RESPONSE_REGULATORY"/>
    <property type="match status" value="1"/>
</dbReference>
<dbReference type="InterPro" id="IPR013655">
    <property type="entry name" value="PAS_fold_3"/>
</dbReference>
<dbReference type="FunFam" id="1.10.287.130:FF:000002">
    <property type="entry name" value="Two-component osmosensing histidine kinase"/>
    <property type="match status" value="1"/>
</dbReference>
<evidence type="ECO:0000256" key="10">
    <source>
        <dbReference type="ARBA" id="ARBA00068150"/>
    </source>
</evidence>
<evidence type="ECO:0000256" key="13">
    <source>
        <dbReference type="SAM" id="Phobius"/>
    </source>
</evidence>
<dbReference type="Pfam" id="PF00072">
    <property type="entry name" value="Response_reg"/>
    <property type="match status" value="1"/>
</dbReference>
<dbReference type="SMART" id="SM00086">
    <property type="entry name" value="PAC"/>
    <property type="match status" value="3"/>
</dbReference>
<evidence type="ECO:0000313" key="20">
    <source>
        <dbReference type="Proteomes" id="UP000245086"/>
    </source>
</evidence>
<dbReference type="InterPro" id="IPR001789">
    <property type="entry name" value="Sig_transdc_resp-reg_receiver"/>
</dbReference>